<keyword evidence="10" id="KW-1185">Reference proteome</keyword>
<dbReference type="GO" id="GO:1990966">
    <property type="term" value="P:ATP generation from poly-ADP-D-ribose"/>
    <property type="evidence" value="ECO:0007669"/>
    <property type="project" value="TreeGrafter"/>
</dbReference>
<feature type="compositionally biased region" description="Polar residues" evidence="6">
    <location>
        <begin position="61"/>
        <end position="76"/>
    </location>
</feature>
<reference evidence="10" key="1">
    <citation type="submission" date="2011-07" db="EMBL/GenBank/DDBJ databases">
        <authorList>
            <consortium name="Caenorhabditis brenneri Sequencing and Analysis Consortium"/>
            <person name="Wilson R.K."/>
        </authorList>
    </citation>
    <scope>NUCLEOTIDE SEQUENCE [LARGE SCALE GENOMIC DNA]</scope>
    <source>
        <strain evidence="10">PB2801</strain>
    </source>
</reference>
<feature type="compositionally biased region" description="Acidic residues" evidence="6">
    <location>
        <begin position="436"/>
        <end position="451"/>
    </location>
</feature>
<feature type="compositionally biased region" description="Polar residues" evidence="6">
    <location>
        <begin position="250"/>
        <end position="267"/>
    </location>
</feature>
<accession>G0NVK3</accession>
<gene>
    <name evidence="9" type="ORF">CAEBREN_28755</name>
</gene>
<dbReference type="Proteomes" id="UP000008068">
    <property type="component" value="Unassembled WGS sequence"/>
</dbReference>
<dbReference type="HOGENOM" id="CLU_299023_0_0_1"/>
<evidence type="ECO:0000313" key="10">
    <source>
        <dbReference type="Proteomes" id="UP000008068"/>
    </source>
</evidence>
<feature type="compositionally biased region" description="Basic and acidic residues" evidence="6">
    <location>
        <begin position="465"/>
        <end position="474"/>
    </location>
</feature>
<feature type="compositionally biased region" description="Basic and acidic residues" evidence="6">
    <location>
        <begin position="186"/>
        <end position="196"/>
    </location>
</feature>
<dbReference type="PANTHER" id="PTHR12837:SF15">
    <property type="entry name" value="POLY(ADP-RIBOSE) GLYCOHYDROLASE"/>
    <property type="match status" value="1"/>
</dbReference>
<dbReference type="GO" id="GO:0006282">
    <property type="term" value="P:regulation of DNA repair"/>
    <property type="evidence" value="ECO:0007669"/>
    <property type="project" value="InterPro"/>
</dbReference>
<dbReference type="Pfam" id="PF05028">
    <property type="entry name" value="PARG_cat_C"/>
    <property type="match status" value="1"/>
</dbReference>
<dbReference type="OrthoDB" id="1937899at2759"/>
<dbReference type="GO" id="GO:0005737">
    <property type="term" value="C:cytoplasm"/>
    <property type="evidence" value="ECO:0007669"/>
    <property type="project" value="TreeGrafter"/>
</dbReference>
<keyword evidence="3" id="KW-0378">Hydrolase</keyword>
<feature type="binding site" evidence="5">
    <location>
        <position position="791"/>
    </location>
    <ligand>
        <name>substrate</name>
    </ligand>
</feature>
<dbReference type="InParanoid" id="G0NVK3"/>
<dbReference type="EMBL" id="GL379957">
    <property type="protein sequence ID" value="EGT38432.1"/>
    <property type="molecule type" value="Genomic_DNA"/>
</dbReference>
<evidence type="ECO:0000256" key="4">
    <source>
        <dbReference type="PIRSR" id="PIRSR607724-1"/>
    </source>
</evidence>
<protein>
    <recommendedName>
        <fullName evidence="2">poly(ADP-ribose) glycohydrolase</fullName>
        <ecNumber evidence="2">3.2.1.143</ecNumber>
    </recommendedName>
</protein>
<dbReference type="GO" id="GO:0005634">
    <property type="term" value="C:nucleus"/>
    <property type="evidence" value="ECO:0007669"/>
    <property type="project" value="TreeGrafter"/>
</dbReference>
<dbReference type="InterPro" id="IPR007724">
    <property type="entry name" value="Poly_GlycHdrlase"/>
</dbReference>
<dbReference type="eggNOG" id="KOG2064">
    <property type="taxonomic scope" value="Eukaryota"/>
</dbReference>
<feature type="binding site" evidence="5">
    <location>
        <position position="805"/>
    </location>
    <ligand>
        <name>substrate</name>
    </ligand>
</feature>
<feature type="compositionally biased region" description="Acidic residues" evidence="6">
    <location>
        <begin position="307"/>
        <end position="316"/>
    </location>
</feature>
<dbReference type="PANTHER" id="PTHR12837">
    <property type="entry name" value="POLY ADP-RIBOSE GLYCOHYDROLASE"/>
    <property type="match status" value="1"/>
</dbReference>
<dbReference type="InterPro" id="IPR048362">
    <property type="entry name" value="PARG_helical"/>
</dbReference>
<feature type="compositionally biased region" description="Polar residues" evidence="6">
    <location>
        <begin position="132"/>
        <end position="154"/>
    </location>
</feature>
<evidence type="ECO:0000259" key="7">
    <source>
        <dbReference type="Pfam" id="PF05028"/>
    </source>
</evidence>
<evidence type="ECO:0000313" key="9">
    <source>
        <dbReference type="EMBL" id="EGT38432.1"/>
    </source>
</evidence>
<feature type="region of interest" description="Disordered" evidence="6">
    <location>
        <begin position="41"/>
        <end position="511"/>
    </location>
</feature>
<dbReference type="GO" id="GO:0009225">
    <property type="term" value="P:nucleotide-sugar metabolic process"/>
    <property type="evidence" value="ECO:0007669"/>
    <property type="project" value="TreeGrafter"/>
</dbReference>
<feature type="compositionally biased region" description="Basic and acidic residues" evidence="6">
    <location>
        <begin position="352"/>
        <end position="365"/>
    </location>
</feature>
<dbReference type="GO" id="GO:0004649">
    <property type="term" value="F:poly(ADP-ribose) glycohydrolase activity"/>
    <property type="evidence" value="ECO:0007669"/>
    <property type="project" value="UniProtKB-EC"/>
</dbReference>
<feature type="active site" evidence="4">
    <location>
        <position position="788"/>
    </location>
</feature>
<evidence type="ECO:0000256" key="6">
    <source>
        <dbReference type="SAM" id="MobiDB-lite"/>
    </source>
</evidence>
<dbReference type="STRING" id="135651.G0NVK3"/>
<feature type="compositionally biased region" description="Acidic residues" evidence="6">
    <location>
        <begin position="339"/>
        <end position="351"/>
    </location>
</feature>
<evidence type="ECO:0000256" key="5">
    <source>
        <dbReference type="PIRSR" id="PIRSR607724-2"/>
    </source>
</evidence>
<dbReference type="EC" id="3.2.1.143" evidence="2"/>
<dbReference type="FunCoup" id="G0NVK3">
    <property type="interactions" value="78"/>
</dbReference>
<organism evidence="10">
    <name type="scientific">Caenorhabditis brenneri</name>
    <name type="common">Nematode worm</name>
    <dbReference type="NCBI Taxonomy" id="135651"/>
    <lineage>
        <taxon>Eukaryota</taxon>
        <taxon>Metazoa</taxon>
        <taxon>Ecdysozoa</taxon>
        <taxon>Nematoda</taxon>
        <taxon>Chromadorea</taxon>
        <taxon>Rhabditida</taxon>
        <taxon>Rhabditina</taxon>
        <taxon>Rhabditomorpha</taxon>
        <taxon>Rhabditoidea</taxon>
        <taxon>Rhabditidae</taxon>
        <taxon>Peloderinae</taxon>
        <taxon>Caenorhabditis</taxon>
    </lineage>
</organism>
<feature type="compositionally biased region" description="Acidic residues" evidence="6">
    <location>
        <begin position="406"/>
        <end position="416"/>
    </location>
</feature>
<dbReference type="InterPro" id="IPR046372">
    <property type="entry name" value="PARG_cat_C"/>
</dbReference>
<evidence type="ECO:0000256" key="1">
    <source>
        <dbReference type="ARBA" id="ARBA00009545"/>
    </source>
</evidence>
<proteinExistence type="inferred from homology"/>
<evidence type="ECO:0000256" key="3">
    <source>
        <dbReference type="ARBA" id="ARBA00022801"/>
    </source>
</evidence>
<evidence type="ECO:0000259" key="8">
    <source>
        <dbReference type="Pfam" id="PF20811"/>
    </source>
</evidence>
<sequence length="1026" mass="117162">MSNKVPSVGSLATSDEQSFADYIGTGEAHYVPPAMKKPKFMDAADLEPAEPKSIDVFANSDPGSQESSSQESTNDYETCAEGGMDTSLEEGAGLQIEEEEEAEPSTPKREELGSKTIRFSPEKTPKIGRKSPFSTQNAQKSTEKCQNSEQSPSVRKNYYPIFTPQRTPNSAQRHPFLAQKTPNSVRNERDSDEKRSYSAQKHSFLAEKTPNPARNEQDSAQKRPYSVQKDPYSAEKRPFSPENAPKSIKTPGSMTSNTPYYTPNQPAKTPKKESVSIKQAGKTLRRSLFDEDPDPVPKVVDLHSDGSDQDLEEEDGSMEKEEPKKSRRSMLDAPPPMDSDGEDDEVIEGMEEERRAESRKQHRMPELSPTTVTYGPLNDSPKKTGPQVKKEQTPYQHTHHPADEALEKEEDDDDEQYFQPVQSARKVAPEPKKEESEDEFEVEYEPMEIDDSQERAQAGTESQESPEKTPDSRPQRIQTPDSSSRKRERVASSSDQIPDDSPPDSQEDRAERAYRQQFIKNAAEFRDNELIFRPDIAVEKPETNYVYCDIPGLPKREIHQRPTDGPYSSIINQLWSTTDERDNPNAYYAWQKAHLTNWLKDYRSNGSCYQLFVGLIHDMMDLPPTILDTLDKYYYRKCRETSNETVMRQFSRVVRLALLAEEILPAHIYLLIGDVRSATLSHLQCATLVARMFFNKRKVKYGSPENLNFLEILEKGENMFVEKLYFLFEYTDKMATDPPKGVVSFRRCFSKEESKAKVIENRQREQLPVVRFLDTMNIEETTLCTQVDFANMRIGGGVLGWGFVQEEIRFLMCPEMLVSMMLLPREMYSNEAFSIVGAYVFSSYDGYGTSTKWRPLKPKHARQNEPSNRDKYGRLRVETIAIDALKFSRNRTQSLNEQLDTANIRRETFKAWQGFSSQMFGFKNIPIVSGWWGCGAFGGNKAVKFIIQVVAAGIANRPLHICTFGDSTTAEQCSKFLRLMKDNRVSIGKLYTLLRRVPKPVNHWQQTDFYVFDSICKLIRDEERGF</sequence>
<name>G0NVK3_CAEBE</name>
<dbReference type="GO" id="GO:0005975">
    <property type="term" value="P:carbohydrate metabolic process"/>
    <property type="evidence" value="ECO:0007669"/>
    <property type="project" value="InterPro"/>
</dbReference>
<feature type="binding site" evidence="5">
    <location>
        <position position="847"/>
    </location>
    <ligand>
        <name>substrate</name>
    </ligand>
</feature>
<feature type="active site" evidence="4">
    <location>
        <position position="807"/>
    </location>
</feature>
<feature type="domain" description="PARG helical" evidence="8">
    <location>
        <begin position="650"/>
        <end position="747"/>
    </location>
</feature>
<feature type="domain" description="PARG catalytic Macro" evidence="7">
    <location>
        <begin position="763"/>
        <end position="969"/>
    </location>
</feature>
<comment type="similarity">
    <text evidence="1">Belongs to the poly(ADP-ribose) glycohydrolase family.</text>
</comment>
<evidence type="ECO:0000256" key="2">
    <source>
        <dbReference type="ARBA" id="ARBA00012255"/>
    </source>
</evidence>
<feature type="active site" evidence="4">
    <location>
        <position position="806"/>
    </location>
</feature>
<dbReference type="AlphaFoldDB" id="G0NVK3"/>
<dbReference type="Pfam" id="PF20811">
    <property type="entry name" value="PARG_cat_N"/>
    <property type="match status" value="1"/>
</dbReference>